<dbReference type="Gene3D" id="3.40.190.10">
    <property type="entry name" value="Periplasmic binding protein-like II"/>
    <property type="match status" value="1"/>
</dbReference>
<name>A0ABW0EXR4_9PSEU</name>
<proteinExistence type="inferred from homology"/>
<keyword evidence="2" id="KW-0813">Transport</keyword>
<reference evidence="6" key="1">
    <citation type="journal article" date="2019" name="Int. J. Syst. Evol. Microbiol.">
        <title>The Global Catalogue of Microorganisms (GCM) 10K type strain sequencing project: providing services to taxonomists for standard genome sequencing and annotation.</title>
        <authorList>
            <consortium name="The Broad Institute Genomics Platform"/>
            <consortium name="The Broad Institute Genome Sequencing Center for Infectious Disease"/>
            <person name="Wu L."/>
            <person name="Ma J."/>
        </authorList>
    </citation>
    <scope>NUCLEOTIDE SEQUENCE [LARGE SCALE GENOMIC DNA]</scope>
    <source>
        <strain evidence="6">CCUG 59778</strain>
    </source>
</reference>
<sequence>MHLPRRRARTAAVAAAAALTLSACGSGFEDSAEGPTQTPGADLTVLIGASGDAEKKFVEDAVAAWSAESGTKARVLVASDMAQQLSQGFTSGQPADLFYLTNDTMPAYAANGSLEPIPDSFARLADFQEPIKQSFTYDGLLYAVPKDFSTLALLINEKSWSAAGLTDADVPTTWEQLETVARKLTTDKQAGLTMGPEFARAGVFLAQAGGWLTAPDGAVTANSAENVRGLEFAKSLLADGSLRFSSDLGAGWGGEAFGKELAAMTIEGNWIVGAMKNDYPDVRYRAVELPAGPGGKGTMQFNGGWGIAAQSKNKDGARALAEYLTHPDRQLAAADAFGVMPSVTTAAEQWKSRFPEQAAFLAGGEYARSIPPMVGVTDVISDLNAQLETLKGGDPKKILDSVQTNLQAIAK</sequence>
<comment type="similarity">
    <text evidence="1">Belongs to the bacterial solute-binding protein 1 family.</text>
</comment>
<dbReference type="PANTHER" id="PTHR30061:SF50">
    <property type="entry name" value="MALTOSE_MALTODEXTRIN-BINDING PERIPLASMIC PROTEIN"/>
    <property type="match status" value="1"/>
</dbReference>
<dbReference type="InterPro" id="IPR006059">
    <property type="entry name" value="SBP"/>
</dbReference>
<dbReference type="Pfam" id="PF13416">
    <property type="entry name" value="SBP_bac_8"/>
    <property type="match status" value="1"/>
</dbReference>
<evidence type="ECO:0000313" key="6">
    <source>
        <dbReference type="Proteomes" id="UP001596157"/>
    </source>
</evidence>
<evidence type="ECO:0000256" key="1">
    <source>
        <dbReference type="ARBA" id="ARBA00008520"/>
    </source>
</evidence>
<evidence type="ECO:0000256" key="4">
    <source>
        <dbReference type="SAM" id="SignalP"/>
    </source>
</evidence>
<dbReference type="RefSeq" id="WP_378251187.1">
    <property type="nucleotide sequence ID" value="NZ_JBHSKF010000025.1"/>
</dbReference>
<protein>
    <submittedName>
        <fullName evidence="5">Extracellular solute-binding protein</fullName>
    </submittedName>
</protein>
<comment type="caution">
    <text evidence="5">The sequence shown here is derived from an EMBL/GenBank/DDBJ whole genome shotgun (WGS) entry which is preliminary data.</text>
</comment>
<feature type="signal peptide" evidence="4">
    <location>
        <begin position="1"/>
        <end position="25"/>
    </location>
</feature>
<keyword evidence="6" id="KW-1185">Reference proteome</keyword>
<dbReference type="Proteomes" id="UP001596157">
    <property type="component" value="Unassembled WGS sequence"/>
</dbReference>
<feature type="chain" id="PRO_5045731661" evidence="4">
    <location>
        <begin position="26"/>
        <end position="411"/>
    </location>
</feature>
<dbReference type="EMBL" id="JBHSKF010000025">
    <property type="protein sequence ID" value="MFC5291273.1"/>
    <property type="molecule type" value="Genomic_DNA"/>
</dbReference>
<organism evidence="5 6">
    <name type="scientific">Actinokineospora guangxiensis</name>
    <dbReference type="NCBI Taxonomy" id="1490288"/>
    <lineage>
        <taxon>Bacteria</taxon>
        <taxon>Bacillati</taxon>
        <taxon>Actinomycetota</taxon>
        <taxon>Actinomycetes</taxon>
        <taxon>Pseudonocardiales</taxon>
        <taxon>Pseudonocardiaceae</taxon>
        <taxon>Actinokineospora</taxon>
    </lineage>
</organism>
<evidence type="ECO:0000256" key="2">
    <source>
        <dbReference type="ARBA" id="ARBA00022448"/>
    </source>
</evidence>
<gene>
    <name evidence="5" type="ORF">ACFPM7_29845</name>
</gene>
<accession>A0ABW0EXR4</accession>
<evidence type="ECO:0000256" key="3">
    <source>
        <dbReference type="ARBA" id="ARBA00022729"/>
    </source>
</evidence>
<dbReference type="PROSITE" id="PS51257">
    <property type="entry name" value="PROKAR_LIPOPROTEIN"/>
    <property type="match status" value="1"/>
</dbReference>
<dbReference type="PANTHER" id="PTHR30061">
    <property type="entry name" value="MALTOSE-BINDING PERIPLASMIC PROTEIN"/>
    <property type="match status" value="1"/>
</dbReference>
<evidence type="ECO:0000313" key="5">
    <source>
        <dbReference type="EMBL" id="MFC5291273.1"/>
    </source>
</evidence>
<dbReference type="SUPFAM" id="SSF53850">
    <property type="entry name" value="Periplasmic binding protein-like II"/>
    <property type="match status" value="1"/>
</dbReference>
<keyword evidence="3 4" id="KW-0732">Signal</keyword>